<dbReference type="Proteomes" id="UP001143543">
    <property type="component" value="Unassembled WGS sequence"/>
</dbReference>
<dbReference type="Gene3D" id="2.60.120.260">
    <property type="entry name" value="Galactose-binding domain-like"/>
    <property type="match status" value="1"/>
</dbReference>
<dbReference type="InterPro" id="IPR006104">
    <property type="entry name" value="Glyco_hydro_2_N"/>
</dbReference>
<dbReference type="InterPro" id="IPR011013">
    <property type="entry name" value="Gal_mutarotase_sf_dom"/>
</dbReference>
<dbReference type="InterPro" id="IPR014718">
    <property type="entry name" value="GH-type_carb-bd"/>
</dbReference>
<dbReference type="RefSeq" id="WP_281765255.1">
    <property type="nucleotide sequence ID" value="NZ_BRVO01000002.1"/>
</dbReference>
<dbReference type="PANTHER" id="PTHR46323">
    <property type="entry name" value="BETA-GALACTOSIDASE"/>
    <property type="match status" value="1"/>
</dbReference>
<evidence type="ECO:0000256" key="6">
    <source>
        <dbReference type="ARBA" id="ARBA00022801"/>
    </source>
</evidence>
<comment type="subunit">
    <text evidence="4">Monomer.</text>
</comment>
<feature type="chain" id="PRO_5045554343" description="beta-galactosidase" evidence="10">
    <location>
        <begin position="22"/>
        <end position="955"/>
    </location>
</feature>
<dbReference type="SUPFAM" id="SSF74650">
    <property type="entry name" value="Galactose mutarotase-like"/>
    <property type="match status" value="1"/>
</dbReference>
<dbReference type="InterPro" id="IPR032312">
    <property type="entry name" value="LacZ_4"/>
</dbReference>
<dbReference type="Pfam" id="PF02836">
    <property type="entry name" value="Glyco_hydro_2_C"/>
    <property type="match status" value="2"/>
</dbReference>
<evidence type="ECO:0000259" key="12">
    <source>
        <dbReference type="Pfam" id="PF02836"/>
    </source>
</evidence>
<dbReference type="InterPro" id="IPR006103">
    <property type="entry name" value="Glyco_hydro_2_cat"/>
</dbReference>
<dbReference type="Gene3D" id="3.20.20.80">
    <property type="entry name" value="Glycosidases"/>
    <property type="match status" value="1"/>
</dbReference>
<feature type="domain" description="Glycoside hydrolase family 2 catalytic" evidence="12">
    <location>
        <begin position="393"/>
        <end position="529"/>
    </location>
</feature>
<dbReference type="EC" id="3.2.1.23" evidence="5"/>
<protein>
    <recommendedName>
        <fullName evidence="5">beta-galactosidase</fullName>
        <ecNumber evidence="5">3.2.1.23</ecNumber>
    </recommendedName>
    <alternativeName>
        <fullName evidence="9">Lactase</fullName>
    </alternativeName>
</protein>
<dbReference type="Pfam" id="PF02929">
    <property type="entry name" value="Bgal_small_N"/>
    <property type="match status" value="1"/>
</dbReference>
<feature type="domain" description="Glycosyl hydrolases family 2 sugar binding" evidence="13">
    <location>
        <begin position="54"/>
        <end position="191"/>
    </location>
</feature>
<dbReference type="Pfam" id="PF02837">
    <property type="entry name" value="Glyco_hydro_2_N"/>
    <property type="match status" value="1"/>
</dbReference>
<keyword evidence="10" id="KW-0732">Signal</keyword>
<evidence type="ECO:0000256" key="1">
    <source>
        <dbReference type="ARBA" id="ARBA00001412"/>
    </source>
</evidence>
<evidence type="ECO:0000256" key="10">
    <source>
        <dbReference type="SAM" id="SignalP"/>
    </source>
</evidence>
<dbReference type="SUPFAM" id="SSF49785">
    <property type="entry name" value="Galactose-binding domain-like"/>
    <property type="match status" value="1"/>
</dbReference>
<evidence type="ECO:0000313" key="16">
    <source>
        <dbReference type="EMBL" id="GLB49628.1"/>
    </source>
</evidence>
<comment type="cofactor">
    <cofactor evidence="2">
        <name>Ca(2+)</name>
        <dbReference type="ChEBI" id="CHEBI:29108"/>
    </cofactor>
</comment>
<keyword evidence="7" id="KW-0106">Calcium</keyword>
<evidence type="ECO:0000259" key="15">
    <source>
        <dbReference type="Pfam" id="PF16353"/>
    </source>
</evidence>
<evidence type="ECO:0000259" key="11">
    <source>
        <dbReference type="Pfam" id="PF00703"/>
    </source>
</evidence>
<dbReference type="InterPro" id="IPR006101">
    <property type="entry name" value="Glyco_hydro_2"/>
</dbReference>
<evidence type="ECO:0000256" key="4">
    <source>
        <dbReference type="ARBA" id="ARBA00011245"/>
    </source>
</evidence>
<keyword evidence="8" id="KW-0326">Glycosidase</keyword>
<dbReference type="Gene3D" id="2.60.40.10">
    <property type="entry name" value="Immunoglobulins"/>
    <property type="match status" value="2"/>
</dbReference>
<comment type="catalytic activity">
    <reaction evidence="1">
        <text>Hydrolysis of terminal non-reducing beta-D-galactose residues in beta-D-galactosides.</text>
        <dbReference type="EC" id="3.2.1.23"/>
    </reaction>
</comment>
<dbReference type="Pfam" id="PF16353">
    <property type="entry name" value="LacZ_4"/>
    <property type="match status" value="1"/>
</dbReference>
<evidence type="ECO:0000259" key="13">
    <source>
        <dbReference type="Pfam" id="PF02837"/>
    </source>
</evidence>
<evidence type="ECO:0000259" key="14">
    <source>
        <dbReference type="Pfam" id="PF02929"/>
    </source>
</evidence>
<sequence>MKKRSNYILGLLLLTSVFVKAQETERVYLSGKGYQDTKQWDFKVSDGRNSGEWGVINVPSVWEQEGYGTYQYGIRFYGKPHPEGIADEVGEYKYEFEVPKAWENKKIKIVFDGSMTDTEVRINGRSAGNKHQGAFYRFSYDITNLLKFGKRNLLEVKVSKESENGSVNLAERRADYWNFGGIFRPVFLEVLPSVFIDRTSIDANHLGEFNANIFIGSGEENLMVEAVVTDSNAKKIQTLIGDLPEGSDLIHVSGKFTNIHQWTAETPNLYNVEFKLYKKVDGKKELLHIVKDRFGFRTIEIVEGDGIYVNGQRVLMKGVNRHSFWPESGRTLNKELNYADVKLIKEMNMNAVRLSHYPPDPDFLNACDELGLYVMDELGGWHGHYDDAIGRKLVKEMVTRDLNHPSIIFWSNGNEGGWNTHLDNQFVVWDLQNRPVLHPQQDLNGVETMHYRSYGETQEYQRGKNIFMPTEFLHGLYDGGHGAGLDDYWEIMRKHPRSGGGYLWVFADEGIARTDRNGQIDNQGNYGADGIVGPHHEKEGSFFTIKEVWSPVMLMNDSHLSKDFDGTFIVENRYDFTNLKDCSFSWELAEFESIQAKGNKHKTIKTGTIKAPDVKPQESGKMNVKLPNNWQESDVLYITAKNKNGNELWKWEYTWDKENQYLVPENKGSISSEETEDIIKIAALSANYEFSKKTGKLVNVSTSGKNISFSNGPRLIVARRGDRTLDGTVNPDFEKGEDRIYKEIQVVDDAVDVAESIKQLDIKKEEDKIIITVLYHGILQKVVWTIYNDGLLQLDYSYEYNGVVDLAGICFDYPEEKVKAKEWLGDGPYRVWQNRIKGNTLDVWKNAYNDPIPGESFNYPEFKGYFNNWRWATFTTEEGKISIANEKPTTYLGVFTPRDGRDELLYRLPHTGISILDVIPPVRNKVNATDLVGPSSQPKWLNGIQSHTIYLKFDN</sequence>
<evidence type="ECO:0000256" key="7">
    <source>
        <dbReference type="ARBA" id="ARBA00022837"/>
    </source>
</evidence>
<dbReference type="SUPFAM" id="SSF49303">
    <property type="entry name" value="beta-Galactosidase/glucuronidase domain"/>
    <property type="match status" value="2"/>
</dbReference>
<dbReference type="InterPro" id="IPR036156">
    <property type="entry name" value="Beta-gal/glucu_dom_sf"/>
</dbReference>
<evidence type="ECO:0000256" key="8">
    <source>
        <dbReference type="ARBA" id="ARBA00023295"/>
    </source>
</evidence>
<dbReference type="InterPro" id="IPR008979">
    <property type="entry name" value="Galactose-bd-like_sf"/>
</dbReference>
<gene>
    <name evidence="16" type="ORF">Y10_19960</name>
</gene>
<dbReference type="InterPro" id="IPR017853">
    <property type="entry name" value="GH"/>
</dbReference>
<dbReference type="PANTHER" id="PTHR46323:SF2">
    <property type="entry name" value="BETA-GALACTOSIDASE"/>
    <property type="match status" value="1"/>
</dbReference>
<evidence type="ECO:0000256" key="5">
    <source>
        <dbReference type="ARBA" id="ARBA00012756"/>
    </source>
</evidence>
<dbReference type="Gene3D" id="2.70.98.10">
    <property type="match status" value="1"/>
</dbReference>
<comment type="caution">
    <text evidence="16">The sequence shown here is derived from an EMBL/GenBank/DDBJ whole genome shotgun (WGS) entry which is preliminary data.</text>
</comment>
<keyword evidence="6" id="KW-0378">Hydrolase</keyword>
<evidence type="ECO:0000256" key="2">
    <source>
        <dbReference type="ARBA" id="ARBA00001913"/>
    </source>
</evidence>
<feature type="domain" description="Beta galactosidase small chain/" evidence="14">
    <location>
        <begin position="687"/>
        <end position="879"/>
    </location>
</feature>
<organism evidence="16 17">
    <name type="scientific">Neptunitalea lumnitzerae</name>
    <dbReference type="NCBI Taxonomy" id="2965509"/>
    <lineage>
        <taxon>Bacteria</taxon>
        <taxon>Pseudomonadati</taxon>
        <taxon>Bacteroidota</taxon>
        <taxon>Flavobacteriia</taxon>
        <taxon>Flavobacteriales</taxon>
        <taxon>Flavobacteriaceae</taxon>
        <taxon>Neptunitalea</taxon>
    </lineage>
</organism>
<dbReference type="PRINTS" id="PR00132">
    <property type="entry name" value="GLHYDRLASE2"/>
</dbReference>
<feature type="domain" description="Glycoside hydrolase family 2 catalytic" evidence="12">
    <location>
        <begin position="302"/>
        <end position="378"/>
    </location>
</feature>
<proteinExistence type="inferred from homology"/>
<dbReference type="InterPro" id="IPR050347">
    <property type="entry name" value="Bact_Beta-galactosidase"/>
</dbReference>
<feature type="domain" description="Beta-galactosidase" evidence="15">
    <location>
        <begin position="569"/>
        <end position="644"/>
    </location>
</feature>
<evidence type="ECO:0000256" key="9">
    <source>
        <dbReference type="ARBA" id="ARBA00032230"/>
    </source>
</evidence>
<name>A0ABQ5MJN5_9FLAO</name>
<feature type="domain" description="Glycoside hydrolase family 2 immunoglobulin-like beta-sandwich" evidence="11">
    <location>
        <begin position="208"/>
        <end position="297"/>
    </location>
</feature>
<accession>A0ABQ5MJN5</accession>
<comment type="similarity">
    <text evidence="3">Belongs to the glycosyl hydrolase 2 family.</text>
</comment>
<feature type="signal peptide" evidence="10">
    <location>
        <begin position="1"/>
        <end position="21"/>
    </location>
</feature>
<reference evidence="16" key="1">
    <citation type="submission" date="2022-07" db="EMBL/GenBank/DDBJ databases">
        <title>Taxonomy of Novel Oxalotrophic and Methylotrophic Bacteria.</title>
        <authorList>
            <person name="Sahin N."/>
            <person name="Tani A."/>
        </authorList>
    </citation>
    <scope>NUCLEOTIDE SEQUENCE</scope>
    <source>
        <strain evidence="16">Y10</strain>
    </source>
</reference>
<keyword evidence="17" id="KW-1185">Reference proteome</keyword>
<evidence type="ECO:0000313" key="17">
    <source>
        <dbReference type="Proteomes" id="UP001143543"/>
    </source>
</evidence>
<dbReference type="EMBL" id="BRVO01000002">
    <property type="protein sequence ID" value="GLB49628.1"/>
    <property type="molecule type" value="Genomic_DNA"/>
</dbReference>
<dbReference type="InterPro" id="IPR006102">
    <property type="entry name" value="Ig-like_GH2"/>
</dbReference>
<evidence type="ECO:0000256" key="3">
    <source>
        <dbReference type="ARBA" id="ARBA00007401"/>
    </source>
</evidence>
<dbReference type="Pfam" id="PF00703">
    <property type="entry name" value="Glyco_hydro_2"/>
    <property type="match status" value="1"/>
</dbReference>
<dbReference type="SUPFAM" id="SSF51445">
    <property type="entry name" value="(Trans)glycosidases"/>
    <property type="match status" value="1"/>
</dbReference>
<dbReference type="InterPro" id="IPR013783">
    <property type="entry name" value="Ig-like_fold"/>
</dbReference>
<dbReference type="InterPro" id="IPR004199">
    <property type="entry name" value="B-gal_small/dom_5"/>
</dbReference>